<evidence type="ECO:0000313" key="1">
    <source>
        <dbReference type="EMBL" id="CRK94298.1"/>
    </source>
</evidence>
<dbReference type="EMBL" id="CVRI01000038">
    <property type="protein sequence ID" value="CRK94298.1"/>
    <property type="molecule type" value="Genomic_DNA"/>
</dbReference>
<proteinExistence type="predicted"/>
<dbReference type="AlphaFoldDB" id="A0A1J1I3F2"/>
<protein>
    <submittedName>
        <fullName evidence="1">CLUMA_CG007813, isoform A</fullName>
    </submittedName>
</protein>
<keyword evidence="2" id="KW-1185">Reference proteome</keyword>
<gene>
    <name evidence="1" type="ORF">CLUMA_CG007813</name>
</gene>
<sequence length="181" mass="20965">MKINLSGRYVQLLCWMEMCESTLSGERSQEMSENTFHSIKATSHERSIKLIALALLFGFLPLSLEVKMYECWASSAAQQFAMKVLLIFLGTKKKSKLSLKLPKKSKKGSRKRKRIDEKKEVFQVFESQISPRYWVLDLSSNMMLDEPELVNKIFQAFIELNTSRKMGKDACWINRKLTVKA</sequence>
<name>A0A1J1I3F2_9DIPT</name>
<reference evidence="1 2" key="1">
    <citation type="submission" date="2015-04" db="EMBL/GenBank/DDBJ databases">
        <authorList>
            <person name="Syromyatnikov M.Y."/>
            <person name="Popov V.N."/>
        </authorList>
    </citation>
    <scope>NUCLEOTIDE SEQUENCE [LARGE SCALE GENOMIC DNA]</scope>
</reference>
<accession>A0A1J1I3F2</accession>
<evidence type="ECO:0000313" key="2">
    <source>
        <dbReference type="Proteomes" id="UP000183832"/>
    </source>
</evidence>
<organism evidence="1 2">
    <name type="scientific">Clunio marinus</name>
    <dbReference type="NCBI Taxonomy" id="568069"/>
    <lineage>
        <taxon>Eukaryota</taxon>
        <taxon>Metazoa</taxon>
        <taxon>Ecdysozoa</taxon>
        <taxon>Arthropoda</taxon>
        <taxon>Hexapoda</taxon>
        <taxon>Insecta</taxon>
        <taxon>Pterygota</taxon>
        <taxon>Neoptera</taxon>
        <taxon>Endopterygota</taxon>
        <taxon>Diptera</taxon>
        <taxon>Nematocera</taxon>
        <taxon>Chironomoidea</taxon>
        <taxon>Chironomidae</taxon>
        <taxon>Clunio</taxon>
    </lineage>
</organism>
<dbReference type="Proteomes" id="UP000183832">
    <property type="component" value="Unassembled WGS sequence"/>
</dbReference>